<evidence type="ECO:0000256" key="3">
    <source>
        <dbReference type="ARBA" id="ARBA00022692"/>
    </source>
</evidence>
<feature type="transmembrane region" description="Helical" evidence="6">
    <location>
        <begin position="286"/>
        <end position="303"/>
    </location>
</feature>
<feature type="transmembrane region" description="Helical" evidence="6">
    <location>
        <begin position="104"/>
        <end position="125"/>
    </location>
</feature>
<proteinExistence type="predicted"/>
<dbReference type="InterPro" id="IPR053160">
    <property type="entry name" value="MFS_DHA3_Transporter"/>
</dbReference>
<dbReference type="EMBL" id="LJJB01000013">
    <property type="protein sequence ID" value="KQL44620.1"/>
    <property type="molecule type" value="Genomic_DNA"/>
</dbReference>
<evidence type="ECO:0000313" key="9">
    <source>
        <dbReference type="Proteomes" id="UP000051063"/>
    </source>
</evidence>
<feature type="transmembrane region" description="Helical" evidence="6">
    <location>
        <begin position="166"/>
        <end position="185"/>
    </location>
</feature>
<feature type="transmembrane region" description="Helical" evidence="6">
    <location>
        <begin position="342"/>
        <end position="362"/>
    </location>
</feature>
<dbReference type="Pfam" id="PF07690">
    <property type="entry name" value="MFS_1"/>
    <property type="match status" value="1"/>
</dbReference>
<evidence type="ECO:0000259" key="7">
    <source>
        <dbReference type="PROSITE" id="PS50850"/>
    </source>
</evidence>
<protein>
    <recommendedName>
        <fullName evidence="7">Major facilitator superfamily (MFS) profile domain-containing protein</fullName>
    </recommendedName>
</protein>
<reference evidence="8 9" key="1">
    <citation type="submission" date="2015-09" db="EMBL/GenBank/DDBJ databases">
        <title>Genome sequencing project for genomic taxonomy and phylogenomics of Bacillus-like bacteria.</title>
        <authorList>
            <person name="Liu B."/>
            <person name="Wang J."/>
            <person name="Zhu Y."/>
            <person name="Liu G."/>
            <person name="Chen Q."/>
            <person name="Chen Z."/>
            <person name="Lan J."/>
            <person name="Che J."/>
            <person name="Ge C."/>
            <person name="Shi H."/>
            <person name="Pan Z."/>
            <person name="Liu X."/>
        </authorList>
    </citation>
    <scope>NUCLEOTIDE SEQUENCE [LARGE SCALE GENOMIC DNA]</scope>
    <source>
        <strain evidence="8 9">DSM 8552</strain>
    </source>
</reference>
<keyword evidence="4 6" id="KW-1133">Transmembrane helix</keyword>
<dbReference type="InterPro" id="IPR011701">
    <property type="entry name" value="MFS"/>
</dbReference>
<name>A0ABR5N297_BRECH</name>
<feature type="transmembrane region" description="Helical" evidence="6">
    <location>
        <begin position="75"/>
        <end position="98"/>
    </location>
</feature>
<dbReference type="PANTHER" id="PTHR23530:SF1">
    <property type="entry name" value="PERMEASE, MAJOR FACILITATOR SUPERFAMILY-RELATED"/>
    <property type="match status" value="1"/>
</dbReference>
<evidence type="ECO:0000256" key="2">
    <source>
        <dbReference type="ARBA" id="ARBA00022448"/>
    </source>
</evidence>
<feature type="domain" description="Major facilitator superfamily (MFS) profile" evidence="7">
    <location>
        <begin position="6"/>
        <end position="393"/>
    </location>
</feature>
<evidence type="ECO:0000256" key="5">
    <source>
        <dbReference type="ARBA" id="ARBA00023136"/>
    </source>
</evidence>
<keyword evidence="9" id="KW-1185">Reference proteome</keyword>
<dbReference type="PROSITE" id="PS50850">
    <property type="entry name" value="MFS"/>
    <property type="match status" value="1"/>
</dbReference>
<comment type="subcellular location">
    <subcellularLocation>
        <location evidence="1">Cell membrane</location>
        <topology evidence="1">Multi-pass membrane protein</topology>
    </subcellularLocation>
</comment>
<feature type="transmembrane region" description="Helical" evidence="6">
    <location>
        <begin position="222"/>
        <end position="242"/>
    </location>
</feature>
<dbReference type="PANTHER" id="PTHR23530">
    <property type="entry name" value="TRANSPORT PROTEIN-RELATED"/>
    <property type="match status" value="1"/>
</dbReference>
<dbReference type="Gene3D" id="1.20.1250.20">
    <property type="entry name" value="MFS general substrate transporter like domains"/>
    <property type="match status" value="1"/>
</dbReference>
<evidence type="ECO:0000256" key="4">
    <source>
        <dbReference type="ARBA" id="ARBA00022989"/>
    </source>
</evidence>
<dbReference type="RefSeq" id="WP_055747208.1">
    <property type="nucleotide sequence ID" value="NZ_LJJB01000013.1"/>
</dbReference>
<evidence type="ECO:0000313" key="8">
    <source>
        <dbReference type="EMBL" id="KQL44620.1"/>
    </source>
</evidence>
<organism evidence="8 9">
    <name type="scientific">Brevibacillus choshinensis</name>
    <dbReference type="NCBI Taxonomy" id="54911"/>
    <lineage>
        <taxon>Bacteria</taxon>
        <taxon>Bacillati</taxon>
        <taxon>Bacillota</taxon>
        <taxon>Bacilli</taxon>
        <taxon>Bacillales</taxon>
        <taxon>Paenibacillaceae</taxon>
        <taxon>Brevibacillus</taxon>
    </lineage>
</organism>
<dbReference type="InterPro" id="IPR020846">
    <property type="entry name" value="MFS_dom"/>
</dbReference>
<feature type="transmembrane region" description="Helical" evidence="6">
    <location>
        <begin position="368"/>
        <end position="389"/>
    </location>
</feature>
<keyword evidence="2" id="KW-0813">Transport</keyword>
<feature type="transmembrane region" description="Helical" evidence="6">
    <location>
        <begin position="137"/>
        <end position="160"/>
    </location>
</feature>
<evidence type="ECO:0000256" key="6">
    <source>
        <dbReference type="SAM" id="Phobius"/>
    </source>
</evidence>
<accession>A0ABR5N297</accession>
<evidence type="ECO:0000256" key="1">
    <source>
        <dbReference type="ARBA" id="ARBA00004651"/>
    </source>
</evidence>
<feature type="transmembrane region" description="Helical" evidence="6">
    <location>
        <begin position="39"/>
        <end position="63"/>
    </location>
</feature>
<keyword evidence="5 6" id="KW-0472">Membrane</keyword>
<comment type="caution">
    <text evidence="8">The sequence shown here is derived from an EMBL/GenBank/DDBJ whole genome shotgun (WGS) entry which is preliminary data.</text>
</comment>
<feature type="transmembrane region" description="Helical" evidence="6">
    <location>
        <begin position="309"/>
        <end position="330"/>
    </location>
</feature>
<dbReference type="SUPFAM" id="SSF103473">
    <property type="entry name" value="MFS general substrate transporter"/>
    <property type="match status" value="1"/>
</dbReference>
<gene>
    <name evidence="8" type="ORF">AN963_24925</name>
</gene>
<keyword evidence="3 6" id="KW-0812">Transmembrane</keyword>
<sequence>MKNHALLDSNMLMIFIYSFFTKFHLWLPIYVLYLQQVRGLSLATIGIVEGFGWVAAALAEVPAGIVADRFGRTRSLVMGALLMAPAMILYAYTGWFPILCLLQIVWSVGGSFISGADQALLYDYLHVKGKENLFSKVVSYQLAMMRIATAFAGIIGGWLATYSLGLPFIICGILSFVAGCVASFIKEPKQSGVRTNKEHEPLIHFVFSTSRKVWKSKSLRNVLLYSAILAVPAFCFTFLFVSPFLHEKGMTIEWLGIVFIFIQSTSILGSIVSYHMEKRLGETATVILFTVIMALSIFMLPLLPELSGIICMILISFFYSIIEPVLINMTNQRISGNSRSTLLSYSSMIKTIILAVLVPFFGKLAEDVGYPILCILISVVLIVLPLVFLRKEKDTATL</sequence>
<feature type="transmembrane region" description="Helical" evidence="6">
    <location>
        <begin position="254"/>
        <end position="274"/>
    </location>
</feature>
<dbReference type="Proteomes" id="UP000051063">
    <property type="component" value="Unassembled WGS sequence"/>
</dbReference>
<feature type="transmembrane region" description="Helical" evidence="6">
    <location>
        <begin position="12"/>
        <end position="33"/>
    </location>
</feature>
<dbReference type="InterPro" id="IPR036259">
    <property type="entry name" value="MFS_trans_sf"/>
</dbReference>